<proteinExistence type="inferred from homology"/>
<dbReference type="EMBL" id="VJMJ01000237">
    <property type="protein sequence ID" value="KAF0725653.1"/>
    <property type="molecule type" value="Genomic_DNA"/>
</dbReference>
<dbReference type="InterPro" id="IPR021886">
    <property type="entry name" value="MgsA_C"/>
</dbReference>
<dbReference type="SUPFAM" id="SSF52540">
    <property type="entry name" value="P-loop containing nucleoside triphosphate hydrolases"/>
    <property type="match status" value="1"/>
</dbReference>
<feature type="domain" description="AAA+ ATPase" evidence="5">
    <location>
        <begin position="34"/>
        <end position="154"/>
    </location>
</feature>
<dbReference type="Proteomes" id="UP000481153">
    <property type="component" value="Unassembled WGS sequence"/>
</dbReference>
<dbReference type="GO" id="GO:0000731">
    <property type="term" value="P:DNA synthesis involved in DNA repair"/>
    <property type="evidence" value="ECO:0007669"/>
    <property type="project" value="TreeGrafter"/>
</dbReference>
<comment type="caution">
    <text evidence="6">The sequence shown here is derived from an EMBL/GenBank/DDBJ whole genome shotgun (WGS) entry which is preliminary data.</text>
</comment>
<organism evidence="6 7">
    <name type="scientific">Aphanomyces euteiches</name>
    <dbReference type="NCBI Taxonomy" id="100861"/>
    <lineage>
        <taxon>Eukaryota</taxon>
        <taxon>Sar</taxon>
        <taxon>Stramenopiles</taxon>
        <taxon>Oomycota</taxon>
        <taxon>Saprolegniomycetes</taxon>
        <taxon>Saprolegniales</taxon>
        <taxon>Verrucalvaceae</taxon>
        <taxon>Aphanomyces</taxon>
    </lineage>
</organism>
<sequence length="409" mass="45364">MAERMRPMSLEDVVGQDELLGKDKPLRRLLDTGNIPNMILWGPPGCGKTTIARLVSKHKKDNAKFVALSATTAKLTHVRDVFDKAVTEGQLLGRKTILFVDEIHRFTKLQQDTFLPYVENGTITLIGATTENPSFELNSALLSRCRVFVLQRISPEDIIHLLRRACDANFQGRQVDDAALDFLAHQCNGDARIALNSLEMAIYSVDTGATVTLENVKAGFQRSHAIYDRVGDAHYDCISALHKSIRGSDADAALYWLGRMLEGGENPLYIARRLIRVASEDVGLADTQSLPLAVSAFQACHAIGMPECDVILAHCVVHLARAPKSVEVYKAYKLVKQTLAEWTGPVPDVPLHLRNAPTRLMKDLGYGREYKYNPDYEDGAPDQTYFPDQLLGTAFLPRRDPSTLAPNPK</sequence>
<dbReference type="Pfam" id="PF12002">
    <property type="entry name" value="MgsA_C"/>
    <property type="match status" value="1"/>
</dbReference>
<dbReference type="VEuPathDB" id="FungiDB:AeMF1_021279"/>
<reference evidence="6 7" key="1">
    <citation type="submission" date="2019-07" db="EMBL/GenBank/DDBJ databases">
        <title>Genomics analysis of Aphanomyces spp. identifies a new class of oomycete effector associated with host adaptation.</title>
        <authorList>
            <person name="Gaulin E."/>
        </authorList>
    </citation>
    <scope>NUCLEOTIDE SEQUENCE [LARGE SCALE GENOMIC DNA]</scope>
    <source>
        <strain evidence="6 7">ATCC 201684</strain>
    </source>
</reference>
<evidence type="ECO:0000313" key="7">
    <source>
        <dbReference type="Proteomes" id="UP000481153"/>
    </source>
</evidence>
<dbReference type="GO" id="GO:0008047">
    <property type="term" value="F:enzyme activator activity"/>
    <property type="evidence" value="ECO:0007669"/>
    <property type="project" value="TreeGrafter"/>
</dbReference>
<dbReference type="AlphaFoldDB" id="A0A6G0WEB9"/>
<dbReference type="GO" id="GO:0005634">
    <property type="term" value="C:nucleus"/>
    <property type="evidence" value="ECO:0007669"/>
    <property type="project" value="TreeGrafter"/>
</dbReference>
<dbReference type="SMART" id="SM00382">
    <property type="entry name" value="AAA"/>
    <property type="match status" value="1"/>
</dbReference>
<dbReference type="InterPro" id="IPR003593">
    <property type="entry name" value="AAA+_ATPase"/>
</dbReference>
<evidence type="ECO:0000256" key="1">
    <source>
        <dbReference type="ARBA" id="ARBA00008959"/>
    </source>
</evidence>
<dbReference type="Gene3D" id="1.10.3710.10">
    <property type="entry name" value="DNA polymerase III clamp loader subunits, C-terminal domain"/>
    <property type="match status" value="1"/>
</dbReference>
<evidence type="ECO:0000259" key="5">
    <source>
        <dbReference type="SMART" id="SM00382"/>
    </source>
</evidence>
<name>A0A6G0WEB9_9STRA</name>
<gene>
    <name evidence="6" type="ORF">Ae201684_015986</name>
</gene>
<dbReference type="SUPFAM" id="SSF48019">
    <property type="entry name" value="post-AAA+ oligomerization domain-like"/>
    <property type="match status" value="1"/>
</dbReference>
<dbReference type="GO" id="GO:0016887">
    <property type="term" value="F:ATP hydrolysis activity"/>
    <property type="evidence" value="ECO:0007669"/>
    <property type="project" value="InterPro"/>
</dbReference>
<evidence type="ECO:0000313" key="6">
    <source>
        <dbReference type="EMBL" id="KAF0725653.1"/>
    </source>
</evidence>
<dbReference type="GO" id="GO:0017116">
    <property type="term" value="F:single-stranded DNA helicase activity"/>
    <property type="evidence" value="ECO:0007669"/>
    <property type="project" value="TreeGrafter"/>
</dbReference>
<dbReference type="InterPro" id="IPR027417">
    <property type="entry name" value="P-loop_NTPase"/>
</dbReference>
<dbReference type="Pfam" id="PF00004">
    <property type="entry name" value="AAA"/>
    <property type="match status" value="1"/>
</dbReference>
<keyword evidence="4" id="KW-0067">ATP-binding</keyword>
<dbReference type="CDD" id="cd00009">
    <property type="entry name" value="AAA"/>
    <property type="match status" value="1"/>
</dbReference>
<accession>A0A6G0WEB9</accession>
<dbReference type="PANTHER" id="PTHR13779:SF7">
    <property type="entry name" value="ATPASE WRNIP1"/>
    <property type="match status" value="1"/>
</dbReference>
<dbReference type="InterPro" id="IPR008921">
    <property type="entry name" value="DNA_pol3_clamp-load_cplx_C"/>
</dbReference>
<dbReference type="GO" id="GO:0005524">
    <property type="term" value="F:ATP binding"/>
    <property type="evidence" value="ECO:0007669"/>
    <property type="project" value="UniProtKB-KW"/>
</dbReference>
<keyword evidence="2" id="KW-0235">DNA replication</keyword>
<dbReference type="Gene3D" id="3.40.50.300">
    <property type="entry name" value="P-loop containing nucleotide triphosphate hydrolases"/>
    <property type="match status" value="1"/>
</dbReference>
<dbReference type="Pfam" id="PF16193">
    <property type="entry name" value="AAA_assoc_2"/>
    <property type="match status" value="1"/>
</dbReference>
<evidence type="ECO:0000256" key="3">
    <source>
        <dbReference type="ARBA" id="ARBA00022741"/>
    </source>
</evidence>
<dbReference type="PANTHER" id="PTHR13779">
    <property type="entry name" value="WERNER HELICASE-INTERACTING PROTEIN 1 FAMILY MEMBER"/>
    <property type="match status" value="1"/>
</dbReference>
<dbReference type="GO" id="GO:0003677">
    <property type="term" value="F:DNA binding"/>
    <property type="evidence" value="ECO:0007669"/>
    <property type="project" value="InterPro"/>
</dbReference>
<keyword evidence="7" id="KW-1185">Reference proteome</keyword>
<keyword evidence="3" id="KW-0547">Nucleotide-binding</keyword>
<dbReference type="FunFam" id="1.20.272.10:FF:000001">
    <property type="entry name" value="Putative AAA family ATPase"/>
    <property type="match status" value="1"/>
</dbReference>
<dbReference type="InterPro" id="IPR032423">
    <property type="entry name" value="AAA_assoc_2"/>
</dbReference>
<protein>
    <recommendedName>
        <fullName evidence="5">AAA+ ATPase domain-containing protein</fullName>
    </recommendedName>
</protein>
<evidence type="ECO:0000256" key="2">
    <source>
        <dbReference type="ARBA" id="ARBA00022705"/>
    </source>
</evidence>
<dbReference type="InterPro" id="IPR003959">
    <property type="entry name" value="ATPase_AAA_core"/>
</dbReference>
<dbReference type="Gene3D" id="1.10.8.60">
    <property type="match status" value="1"/>
</dbReference>
<evidence type="ECO:0000256" key="4">
    <source>
        <dbReference type="ARBA" id="ARBA00022840"/>
    </source>
</evidence>
<dbReference type="Gene3D" id="1.20.272.10">
    <property type="match status" value="1"/>
</dbReference>
<dbReference type="GO" id="GO:0006261">
    <property type="term" value="P:DNA-templated DNA replication"/>
    <property type="evidence" value="ECO:0007669"/>
    <property type="project" value="TreeGrafter"/>
</dbReference>
<dbReference type="CDD" id="cd18139">
    <property type="entry name" value="HLD_clamp_RarA"/>
    <property type="match status" value="1"/>
</dbReference>
<dbReference type="InterPro" id="IPR051314">
    <property type="entry name" value="AAA_ATPase_RarA/MGS1/WRNIP1"/>
</dbReference>
<dbReference type="FunFam" id="3.40.50.300:FF:000137">
    <property type="entry name" value="Replication-associated recombination protein A"/>
    <property type="match status" value="1"/>
</dbReference>
<comment type="similarity">
    <text evidence="1">Belongs to the AAA ATPase family. RarA/MGS1/WRNIP1 subfamily.</text>
</comment>